<comment type="caution">
    <text evidence="14">The sequence shown here is derived from an EMBL/GenBank/DDBJ whole genome shotgun (WGS) entry which is preliminary data.</text>
</comment>
<evidence type="ECO:0000256" key="7">
    <source>
        <dbReference type="ARBA" id="ARBA00025065"/>
    </source>
</evidence>
<evidence type="ECO:0000256" key="6">
    <source>
        <dbReference type="ARBA" id="ARBA00023027"/>
    </source>
</evidence>
<keyword evidence="5" id="KW-0560">Oxidoreductase</keyword>
<evidence type="ECO:0000256" key="10">
    <source>
        <dbReference type="PIRSR" id="PIRSR000097-1"/>
    </source>
</evidence>
<dbReference type="InterPro" id="IPR018170">
    <property type="entry name" value="Aldo/ket_reductase_CS"/>
</dbReference>
<comment type="similarity">
    <text evidence="2">Belongs to the aldo/keto reductase family.</text>
</comment>
<proteinExistence type="inferred from homology"/>
<keyword evidence="4" id="KW-0859">Xylose metabolism</keyword>
<dbReference type="PANTHER" id="PTHR11732">
    <property type="entry name" value="ALDO/KETO REDUCTASE"/>
    <property type="match status" value="1"/>
</dbReference>
<dbReference type="Pfam" id="PF00248">
    <property type="entry name" value="Aldo_ket_red"/>
    <property type="match status" value="1"/>
</dbReference>
<evidence type="ECO:0000256" key="5">
    <source>
        <dbReference type="ARBA" id="ARBA00023002"/>
    </source>
</evidence>
<evidence type="ECO:0000256" key="8">
    <source>
        <dbReference type="ARBA" id="ARBA00047534"/>
    </source>
</evidence>
<evidence type="ECO:0000256" key="1">
    <source>
        <dbReference type="ARBA" id="ARBA00004722"/>
    </source>
</evidence>
<evidence type="ECO:0000256" key="4">
    <source>
        <dbReference type="ARBA" id="ARBA00022629"/>
    </source>
</evidence>
<comment type="catalytic activity">
    <reaction evidence="9">
        <text>xylitol + NAD(+) = D-xylose + NADH + H(+)</text>
        <dbReference type="Rhea" id="RHEA:27441"/>
        <dbReference type="ChEBI" id="CHEBI:15378"/>
        <dbReference type="ChEBI" id="CHEBI:17151"/>
        <dbReference type="ChEBI" id="CHEBI:53455"/>
        <dbReference type="ChEBI" id="CHEBI:57540"/>
        <dbReference type="ChEBI" id="CHEBI:57945"/>
        <dbReference type="EC" id="1.1.1.307"/>
    </reaction>
</comment>
<dbReference type="PROSITE" id="PS00062">
    <property type="entry name" value="ALDOKETO_REDUCTASE_2"/>
    <property type="match status" value="1"/>
</dbReference>
<dbReference type="GO" id="GO:0016491">
    <property type="term" value="F:oxidoreductase activity"/>
    <property type="evidence" value="ECO:0007669"/>
    <property type="project" value="UniProtKB-KW"/>
</dbReference>
<comment type="function">
    <text evidence="7">Catalyzes the initial reaction in the xylose utilization pathway by reducing D-xylose into xylitol. Xylose is a major component of hemicelluloses such as xylan. Most fungi utilize D-xylose via three enzymatic reactions, xylose reductase (XR), xylitol dehydrogenase (XDH), and xylulokinase, to form xylulose 5-phosphate, which enters pentose phosphate pathway.</text>
</comment>
<dbReference type="EC" id="1.1.1.307" evidence="3"/>
<evidence type="ECO:0000256" key="2">
    <source>
        <dbReference type="ARBA" id="ARBA00007905"/>
    </source>
</evidence>
<evidence type="ECO:0000256" key="11">
    <source>
        <dbReference type="PIRSR" id="PIRSR000097-2"/>
    </source>
</evidence>
<evidence type="ECO:0000256" key="12">
    <source>
        <dbReference type="PIRSR" id="PIRSR000097-3"/>
    </source>
</evidence>
<feature type="active site" description="Proton donor" evidence="10">
    <location>
        <position position="51"/>
    </location>
</feature>
<evidence type="ECO:0000256" key="3">
    <source>
        <dbReference type="ARBA" id="ARBA00012845"/>
    </source>
</evidence>
<gene>
    <name evidence="14" type="ORF">A7C99_2151</name>
</gene>
<dbReference type="FunFam" id="3.20.20.100:FF:000007">
    <property type="entry name" value="NAD(P)H-dependent D-xylose reductase xyl1"/>
    <property type="match status" value="1"/>
</dbReference>
<dbReference type="EMBL" id="LHPM01000012">
    <property type="protein sequence ID" value="OAL66758.1"/>
    <property type="molecule type" value="Genomic_DNA"/>
</dbReference>
<dbReference type="PIRSF" id="PIRSF000097">
    <property type="entry name" value="AKR"/>
    <property type="match status" value="1"/>
</dbReference>
<dbReference type="InterPro" id="IPR023210">
    <property type="entry name" value="NADP_OxRdtase_dom"/>
</dbReference>
<dbReference type="InterPro" id="IPR036812">
    <property type="entry name" value="NAD(P)_OxRdtase_dom_sf"/>
</dbReference>
<reference evidence="14 15" key="1">
    <citation type="submission" date="2016-05" db="EMBL/GenBank/DDBJ databases">
        <title>Genome sequencing of Trichophyton rubrum CMCC(F)T1i isolated from hair.</title>
        <authorList>
            <person name="Zhan P."/>
            <person name="Tao Y."/>
            <person name="Liu W."/>
        </authorList>
    </citation>
    <scope>NUCLEOTIDE SEQUENCE [LARGE SCALE GENOMIC DNA]</scope>
    <source>
        <strain evidence="15">CMCC(F)T1i</strain>
    </source>
</reference>
<comment type="pathway">
    <text evidence="1">Carbohydrate metabolism; D-xylose degradation.</text>
</comment>
<name>A0A178F3N9_TRIRU</name>
<organism evidence="14 15">
    <name type="scientific">Trichophyton rubrum</name>
    <name type="common">Athlete's foot fungus</name>
    <name type="synonym">Epidermophyton rubrum</name>
    <dbReference type="NCBI Taxonomy" id="5551"/>
    <lineage>
        <taxon>Eukaryota</taxon>
        <taxon>Fungi</taxon>
        <taxon>Dikarya</taxon>
        <taxon>Ascomycota</taxon>
        <taxon>Pezizomycotina</taxon>
        <taxon>Eurotiomycetes</taxon>
        <taxon>Eurotiomycetidae</taxon>
        <taxon>Onygenales</taxon>
        <taxon>Arthrodermataceae</taxon>
        <taxon>Trichophyton</taxon>
    </lineage>
</organism>
<feature type="site" description="Lowers pKa of active site Tyr" evidence="12">
    <location>
        <position position="76"/>
    </location>
</feature>
<dbReference type="Gene3D" id="3.20.20.100">
    <property type="entry name" value="NADP-dependent oxidoreductase domain"/>
    <property type="match status" value="1"/>
</dbReference>
<dbReference type="PRINTS" id="PR00069">
    <property type="entry name" value="ALDKETRDTASE"/>
</dbReference>
<dbReference type="GO" id="GO:0042732">
    <property type="term" value="P:D-xylose metabolic process"/>
    <property type="evidence" value="ECO:0007669"/>
    <property type="project" value="UniProtKB-KW"/>
</dbReference>
<comment type="catalytic activity">
    <reaction evidence="8">
        <text>xylitol + NADP(+) = D-xylose + NADPH + H(+)</text>
        <dbReference type="Rhea" id="RHEA:27445"/>
        <dbReference type="ChEBI" id="CHEBI:15378"/>
        <dbReference type="ChEBI" id="CHEBI:17151"/>
        <dbReference type="ChEBI" id="CHEBI:53455"/>
        <dbReference type="ChEBI" id="CHEBI:57783"/>
        <dbReference type="ChEBI" id="CHEBI:58349"/>
        <dbReference type="EC" id="1.1.1.307"/>
    </reaction>
</comment>
<evidence type="ECO:0000313" key="15">
    <source>
        <dbReference type="Proteomes" id="UP000243015"/>
    </source>
</evidence>
<dbReference type="SUPFAM" id="SSF51430">
    <property type="entry name" value="NAD(P)-linked oxidoreductase"/>
    <property type="match status" value="1"/>
</dbReference>
<dbReference type="PROSITE" id="PS00798">
    <property type="entry name" value="ALDOKETO_REDUCTASE_1"/>
    <property type="match status" value="1"/>
</dbReference>
<dbReference type="VEuPathDB" id="FungiDB:TERG_04378"/>
<dbReference type="AlphaFoldDB" id="A0A178F3N9"/>
<feature type="binding site" evidence="11">
    <location>
        <position position="109"/>
    </location>
    <ligand>
        <name>substrate</name>
    </ligand>
</feature>
<keyword evidence="4" id="KW-0119">Carbohydrate metabolism</keyword>
<dbReference type="Proteomes" id="UP000243015">
    <property type="component" value="Unassembled WGS sequence"/>
</dbReference>
<keyword evidence="6" id="KW-0520">NAD</keyword>
<evidence type="ECO:0000256" key="9">
    <source>
        <dbReference type="ARBA" id="ARBA00049485"/>
    </source>
</evidence>
<protein>
    <recommendedName>
        <fullName evidence="3">D-xylose reductase [NAD(P)H]</fullName>
        <ecNumber evidence="3">1.1.1.307</ecNumber>
    </recommendedName>
</protein>
<dbReference type="InterPro" id="IPR020471">
    <property type="entry name" value="AKR"/>
</dbReference>
<feature type="domain" description="NADP-dependent oxidoreductase" evidence="13">
    <location>
        <begin position="18"/>
        <end position="284"/>
    </location>
</feature>
<evidence type="ECO:0000259" key="13">
    <source>
        <dbReference type="Pfam" id="PF00248"/>
    </source>
</evidence>
<evidence type="ECO:0000313" key="14">
    <source>
        <dbReference type="EMBL" id="OAL66758.1"/>
    </source>
</evidence>
<sequence length="342" mass="38548">MASQVTFTLNSGYKIPAVGLGTWQSKPHEVEKAVEVALKAGYRHIDGAFAYKNETEVGLGLKNSGVPRGEVFLTSKLWNTHHRPEFVEPACNKTLQDLGVDYLDLYLMHWPVAFVPGEAAFPKDTETGQLLLDSRVTIQDTWRAMESLVTKGKVRSIGVSNFSKERIEELLSYTEIPPAVNQVEAHPYFQQDDLKEYLSEKNILLEAYSPLGNNLHNMPRAMDDEKIQKIAEAHGVSSARVLIAWHVQRGTVVLPKSVTPERIIDNFKDFELSQSAMEEINALDRNARASQPLFWGVDIFGEKNEEYVKEIAKKRGLEWLWALAADNTASLKRKDTSDSFEN</sequence>
<dbReference type="CDD" id="cd19071">
    <property type="entry name" value="AKR_AKR1-5-like"/>
    <property type="match status" value="1"/>
</dbReference>
<accession>A0A178F3N9</accession>